<organism evidence="1">
    <name type="scientific">uncultured Caudovirales phage</name>
    <dbReference type="NCBI Taxonomy" id="2100421"/>
    <lineage>
        <taxon>Viruses</taxon>
        <taxon>Duplodnaviria</taxon>
        <taxon>Heunggongvirae</taxon>
        <taxon>Uroviricota</taxon>
        <taxon>Caudoviricetes</taxon>
        <taxon>Peduoviridae</taxon>
        <taxon>Maltschvirus</taxon>
        <taxon>Maltschvirus maltsch</taxon>
    </lineage>
</organism>
<accession>A0A6J5L6I7</accession>
<gene>
    <name evidence="1" type="ORF">UFOVP92_3</name>
</gene>
<reference evidence="1" key="1">
    <citation type="submission" date="2020-04" db="EMBL/GenBank/DDBJ databases">
        <authorList>
            <person name="Chiriac C."/>
            <person name="Salcher M."/>
            <person name="Ghai R."/>
            <person name="Kavagutti S V."/>
        </authorList>
    </citation>
    <scope>NUCLEOTIDE SEQUENCE</scope>
</reference>
<sequence>MSIATMILGQSGTGKTTSLRNLNPSEVLLIQAVKKPLPFRNTGWGACTKATPEGAVIVTDNAHTIVGAMQRTHKPIIVIDDFQYILANEFMRRVLDNETGNQAFAKYNEIARNAWDILICAGKLPDSTRVYILAHTQQDESGHVKAKTIGKLLDEKITIEGLLTIVMRTAVINNQYVFSTRNNGLDTVKTPMGMFDSEHIDNDLAVVDSTICDYYNLTLKTTA</sequence>
<evidence type="ECO:0000313" key="1">
    <source>
        <dbReference type="EMBL" id="CAB4127509.1"/>
    </source>
</evidence>
<dbReference type="EMBL" id="LR796211">
    <property type="protein sequence ID" value="CAB4127509.1"/>
    <property type="molecule type" value="Genomic_DNA"/>
</dbReference>
<name>A0A6J5L6I7_9CAUD</name>
<protein>
    <submittedName>
        <fullName evidence="1">AAA domain containing protein</fullName>
    </submittedName>
</protein>
<proteinExistence type="predicted"/>